<dbReference type="SUPFAM" id="SSF81606">
    <property type="entry name" value="PP2C-like"/>
    <property type="match status" value="1"/>
</dbReference>
<accession>A0ABR6U3H1</accession>
<gene>
    <name evidence="4" type="ORF">H7344_01500</name>
</gene>
<evidence type="ECO:0000313" key="4">
    <source>
        <dbReference type="EMBL" id="MBC2958967.1"/>
    </source>
</evidence>
<keyword evidence="5" id="KW-1185">Reference proteome</keyword>
<keyword evidence="1" id="KW-0378">Hydrolase</keyword>
<dbReference type="InterPro" id="IPR003018">
    <property type="entry name" value="GAF"/>
</dbReference>
<dbReference type="Gene3D" id="3.30.450.40">
    <property type="match status" value="1"/>
</dbReference>
<evidence type="ECO:0000313" key="5">
    <source>
        <dbReference type="Proteomes" id="UP000604001"/>
    </source>
</evidence>
<dbReference type="EMBL" id="JACMYC010000001">
    <property type="protein sequence ID" value="MBC2958967.1"/>
    <property type="molecule type" value="Genomic_DNA"/>
</dbReference>
<sequence>MGTSAEERRQRAVESLALDEGRQHDRLDRVTRLARTALRVPISTVTVLDGERAWFPSTAGIELDELPRDQTFCDRTHDEGGTLVVEDATLHERFRELPVVSEGGIRFYAGHPLRDHAGNVVGTFCVYDTEPRTLAGDDLVTFQDLAAWAELELVASAEMTQAGRVQASLLPATPIRVDGWDVAGVCLPALAVGGDFYDYVVTRQTLHLALGDVMGKGTGAALLGAGVRTALRGTNDAVAAGVDLGIVVTQVARSLLADFEAAESFATLMEVALDLDDGELRYVDAGSGLALVVHADGAVERLGGRDRPLGVLPEDHWTEHLAEVEPGGRLLVFSDGVLDLLDDPDRWWGPLGAMVAEAPDVPALLTAIARLARSQTALDDITAVAVFRSEHGR</sequence>
<feature type="domain" description="PPM-type phosphatase" evidence="3">
    <location>
        <begin position="177"/>
        <end position="388"/>
    </location>
</feature>
<dbReference type="SMART" id="SM00065">
    <property type="entry name" value="GAF"/>
    <property type="match status" value="1"/>
</dbReference>
<feature type="domain" description="GAF" evidence="2">
    <location>
        <begin position="22"/>
        <end position="163"/>
    </location>
</feature>
<dbReference type="RefSeq" id="WP_186344241.1">
    <property type="nucleotide sequence ID" value="NZ_BMMR01000001.1"/>
</dbReference>
<evidence type="ECO:0000259" key="2">
    <source>
        <dbReference type="SMART" id="SM00065"/>
    </source>
</evidence>
<dbReference type="PANTHER" id="PTHR43156">
    <property type="entry name" value="STAGE II SPORULATION PROTEIN E-RELATED"/>
    <property type="match status" value="1"/>
</dbReference>
<dbReference type="InterPro" id="IPR001932">
    <property type="entry name" value="PPM-type_phosphatase-like_dom"/>
</dbReference>
<evidence type="ECO:0000256" key="1">
    <source>
        <dbReference type="ARBA" id="ARBA00022801"/>
    </source>
</evidence>
<evidence type="ECO:0000259" key="3">
    <source>
        <dbReference type="SMART" id="SM00331"/>
    </source>
</evidence>
<name>A0ABR6U3H1_9ACTN</name>
<reference evidence="4 5" key="1">
    <citation type="submission" date="2020-08" db="EMBL/GenBank/DDBJ databases">
        <title>novel species in genus Nocardioides.</title>
        <authorList>
            <person name="Zhang G."/>
        </authorList>
    </citation>
    <scope>NUCLEOTIDE SEQUENCE [LARGE SCALE GENOMIC DNA]</scope>
    <source>
        <strain evidence="4 5">SC8A-24</strain>
    </source>
</reference>
<dbReference type="PANTHER" id="PTHR43156:SF2">
    <property type="entry name" value="STAGE II SPORULATION PROTEIN E"/>
    <property type="match status" value="1"/>
</dbReference>
<dbReference type="Pfam" id="PF07228">
    <property type="entry name" value="SpoIIE"/>
    <property type="match status" value="1"/>
</dbReference>
<comment type="caution">
    <text evidence="4">The sequence shown here is derived from an EMBL/GenBank/DDBJ whole genome shotgun (WGS) entry which is preliminary data.</text>
</comment>
<dbReference type="Pfam" id="PF01590">
    <property type="entry name" value="GAF"/>
    <property type="match status" value="1"/>
</dbReference>
<dbReference type="InterPro" id="IPR052016">
    <property type="entry name" value="Bact_Sigma-Reg"/>
</dbReference>
<organism evidence="4 5">
    <name type="scientific">Nocardioides deserti</name>
    <dbReference type="NCBI Taxonomy" id="1588644"/>
    <lineage>
        <taxon>Bacteria</taxon>
        <taxon>Bacillati</taxon>
        <taxon>Actinomycetota</taxon>
        <taxon>Actinomycetes</taxon>
        <taxon>Propionibacteriales</taxon>
        <taxon>Nocardioidaceae</taxon>
        <taxon>Nocardioides</taxon>
    </lineage>
</organism>
<protein>
    <submittedName>
        <fullName evidence="4">SpoIIE family protein phosphatase</fullName>
    </submittedName>
</protein>
<dbReference type="Gene3D" id="3.60.40.10">
    <property type="entry name" value="PPM-type phosphatase domain"/>
    <property type="match status" value="1"/>
</dbReference>
<dbReference type="SMART" id="SM00331">
    <property type="entry name" value="PP2C_SIG"/>
    <property type="match status" value="1"/>
</dbReference>
<dbReference type="SUPFAM" id="SSF55781">
    <property type="entry name" value="GAF domain-like"/>
    <property type="match status" value="1"/>
</dbReference>
<dbReference type="Proteomes" id="UP000604001">
    <property type="component" value="Unassembled WGS sequence"/>
</dbReference>
<dbReference type="InterPro" id="IPR036457">
    <property type="entry name" value="PPM-type-like_dom_sf"/>
</dbReference>
<dbReference type="InterPro" id="IPR029016">
    <property type="entry name" value="GAF-like_dom_sf"/>
</dbReference>
<proteinExistence type="predicted"/>